<dbReference type="Pfam" id="PF00582">
    <property type="entry name" value="Usp"/>
    <property type="match status" value="1"/>
</dbReference>
<comment type="caution">
    <text evidence="2">The sequence shown here is derived from an EMBL/GenBank/DDBJ whole genome shotgun (WGS) entry which is preliminary data.</text>
</comment>
<keyword evidence="3" id="KW-1185">Reference proteome</keyword>
<dbReference type="Gene3D" id="3.40.50.620">
    <property type="entry name" value="HUPs"/>
    <property type="match status" value="1"/>
</dbReference>
<dbReference type="SUPFAM" id="SSF52402">
    <property type="entry name" value="Adenine nucleotide alpha hydrolases-like"/>
    <property type="match status" value="1"/>
</dbReference>
<dbReference type="Proteomes" id="UP000295763">
    <property type="component" value="Unassembled WGS sequence"/>
</dbReference>
<gene>
    <name evidence="2" type="ORF">EDC44_12436</name>
</gene>
<accession>A0A4R2SUQ0</accession>
<evidence type="ECO:0000313" key="3">
    <source>
        <dbReference type="Proteomes" id="UP000295763"/>
    </source>
</evidence>
<name>A0A4R2SUQ0_9PAST</name>
<dbReference type="AlphaFoldDB" id="A0A4R2SUQ0"/>
<dbReference type="RefSeq" id="WP_131978290.1">
    <property type="nucleotide sequence ID" value="NZ_SLYB01000024.1"/>
</dbReference>
<dbReference type="InterPro" id="IPR014729">
    <property type="entry name" value="Rossmann-like_a/b/a_fold"/>
</dbReference>
<sequence>MFNRILIAVDLGRLDDAKKAVSTALMLNKDNPDAIYRVMSVIPPAGSSFVSSFLPSHFDQDVMDEANKALHDFTNTHFPEGAKVQHIVAHGPVYEEINRIAHEKNIDLIIMMAIREGKDGLSSNTLKVARDSDRSVLILR</sequence>
<dbReference type="InterPro" id="IPR006016">
    <property type="entry name" value="UspA"/>
</dbReference>
<proteinExistence type="predicted"/>
<evidence type="ECO:0000259" key="1">
    <source>
        <dbReference type="Pfam" id="PF00582"/>
    </source>
</evidence>
<evidence type="ECO:0000313" key="2">
    <source>
        <dbReference type="EMBL" id="TCP92236.1"/>
    </source>
</evidence>
<protein>
    <submittedName>
        <fullName evidence="2">Nucleotide-binding universal stress UspA family protein</fullName>
    </submittedName>
</protein>
<reference evidence="2 3" key="1">
    <citation type="submission" date="2019-03" db="EMBL/GenBank/DDBJ databases">
        <title>Genomic Encyclopedia of Type Strains, Phase IV (KMG-IV): sequencing the most valuable type-strain genomes for metagenomic binning, comparative biology and taxonomic classification.</title>
        <authorList>
            <person name="Goeker M."/>
        </authorList>
    </citation>
    <scope>NUCLEOTIDE SEQUENCE [LARGE SCALE GENOMIC DNA]</scope>
    <source>
        <strain evidence="2 3">DSM 28404</strain>
    </source>
</reference>
<dbReference type="OrthoDB" id="9792500at2"/>
<dbReference type="EMBL" id="SLYB01000024">
    <property type="protein sequence ID" value="TCP92236.1"/>
    <property type="molecule type" value="Genomic_DNA"/>
</dbReference>
<organism evidence="2 3">
    <name type="scientific">Cricetibacter osteomyelitidis</name>
    <dbReference type="NCBI Taxonomy" id="1521931"/>
    <lineage>
        <taxon>Bacteria</taxon>
        <taxon>Pseudomonadati</taxon>
        <taxon>Pseudomonadota</taxon>
        <taxon>Gammaproteobacteria</taxon>
        <taxon>Pasteurellales</taxon>
        <taxon>Pasteurellaceae</taxon>
        <taxon>Cricetibacter</taxon>
    </lineage>
</organism>
<feature type="domain" description="UspA" evidence="1">
    <location>
        <begin position="1"/>
        <end position="140"/>
    </location>
</feature>
<dbReference type="CDD" id="cd00293">
    <property type="entry name" value="USP-like"/>
    <property type="match status" value="1"/>
</dbReference>